<feature type="compositionally biased region" description="Low complexity" evidence="1">
    <location>
        <begin position="589"/>
        <end position="613"/>
    </location>
</feature>
<gene>
    <name evidence="2" type="ORF">BN2156_02829</name>
</gene>
<dbReference type="EMBL" id="CWKH01000001">
    <property type="protein sequence ID" value="CRZ15965.1"/>
    <property type="molecule type" value="Genomic_DNA"/>
</dbReference>
<evidence type="ECO:0000256" key="1">
    <source>
        <dbReference type="SAM" id="MobiDB-lite"/>
    </source>
</evidence>
<accession>A0A0H5RP56</accession>
<name>A0A0H5RP56_9MYCO</name>
<dbReference type="AlphaFoldDB" id="A0A0H5RP56"/>
<dbReference type="RefSeq" id="WP_090514772.1">
    <property type="nucleotide sequence ID" value="NZ_CWKH01000001.1"/>
</dbReference>
<evidence type="ECO:0000313" key="3">
    <source>
        <dbReference type="Proteomes" id="UP000199147"/>
    </source>
</evidence>
<organism evidence="2 3">
    <name type="scientific">Mycolicibacterium neworleansense</name>
    <dbReference type="NCBI Taxonomy" id="146018"/>
    <lineage>
        <taxon>Bacteria</taxon>
        <taxon>Bacillati</taxon>
        <taxon>Actinomycetota</taxon>
        <taxon>Actinomycetes</taxon>
        <taxon>Mycobacteriales</taxon>
        <taxon>Mycobacteriaceae</taxon>
        <taxon>Mycolicibacterium</taxon>
    </lineage>
</organism>
<feature type="region of interest" description="Disordered" evidence="1">
    <location>
        <begin position="571"/>
        <end position="766"/>
    </location>
</feature>
<keyword evidence="3" id="KW-1185">Reference proteome</keyword>
<sequence>MEVAARSYVTAGIAAVGATALIAAPIAPTPPDITVRASDLSAVFSDYTPTALSSALLGLPSAAAIRDALGNLTLGGLGAFNIALAGAADAAGIGATAFSDIASSMALTGQTMNTALVAGFLAAIGFEIPAGDNASAAAATTLVSTADIRDAIGNLTLGFLTAVNAGLGGLADVADIGAVAFSDIAASLALTGQTVATALTAGFLAAIGFEMPAEGGAVTASAARTMVSTNDLRDAVGNLTLGFLTAVNATLGGLADAADIGAVAFSDIVTSLAVTGQTAATALTSGFLAAIGFQVPDSTAPATAAAAMVSSGGIRDAVGNLTLGFLGAFNAGLGGLADVADIGAVAFSDIAASLALTGQTAATALTAGFLAAIGFQVPTEEQTSTLATAAMVSPGTIRDAVGNLTLGGLAAFNASLAGLADVADIGAVAFSDISASLAQTGQTAATALTAGFLAAIGFQPPVEQATATAASLVSPGTVRDAVGNLTLGGLAALNASLAGLADVADIGAVAFSDISSSLAQTGQTAATALTAGFLAAIGFQVPQPEAPETVGPAALPQTKALVNVSLPKAEVSSGAVDTSVKPVSDSKTETTAGTGNGSATGADGTSAGSAPGTDATDAKAGTGSDTTGPSGSESGTGTGTDNASTGGTDSGTGSGSAGTGSEGTGSSGGTGAGSATDGDDSAPAPTKRDERKQLRDQQSHDRKATRAEQKADRADNQESTRAERTAERKAQAAERKTQRQADKQERKTQRQQHNGSDNGGSGGGSE</sequence>
<feature type="compositionally biased region" description="Gly residues" evidence="1">
    <location>
        <begin position="648"/>
        <end position="672"/>
    </location>
</feature>
<proteinExistence type="predicted"/>
<feature type="compositionally biased region" description="Low complexity" evidence="1">
    <location>
        <begin position="621"/>
        <end position="647"/>
    </location>
</feature>
<dbReference type="Proteomes" id="UP000199147">
    <property type="component" value="Unassembled WGS sequence"/>
</dbReference>
<dbReference type="OrthoDB" id="4666207at2"/>
<protein>
    <submittedName>
        <fullName evidence="2">Uncharacterized protein</fullName>
    </submittedName>
</protein>
<reference evidence="3" key="1">
    <citation type="submission" date="2015-07" db="EMBL/GenBank/DDBJ databases">
        <authorList>
            <person name="Urmite Genomes"/>
        </authorList>
    </citation>
    <scope>NUCLEOTIDE SEQUENCE [LARGE SCALE GENOMIC DNA]</scope>
    <source>
        <strain evidence="3">type strain: ATCC 49404</strain>
    </source>
</reference>
<feature type="compositionally biased region" description="Basic and acidic residues" evidence="1">
    <location>
        <begin position="686"/>
        <end position="748"/>
    </location>
</feature>
<feature type="compositionally biased region" description="Gly residues" evidence="1">
    <location>
        <begin position="757"/>
        <end position="766"/>
    </location>
</feature>
<evidence type="ECO:0000313" key="2">
    <source>
        <dbReference type="EMBL" id="CRZ15965.1"/>
    </source>
</evidence>